<evidence type="ECO:0000313" key="1">
    <source>
        <dbReference type="EnsemblPlants" id="PGSC0003DMT400088384"/>
    </source>
</evidence>
<dbReference type="HOGENOM" id="CLU_1148899_0_0_1"/>
<organism evidence="1 2">
    <name type="scientific">Solanum tuberosum</name>
    <name type="common">Potato</name>
    <dbReference type="NCBI Taxonomy" id="4113"/>
    <lineage>
        <taxon>Eukaryota</taxon>
        <taxon>Viridiplantae</taxon>
        <taxon>Streptophyta</taxon>
        <taxon>Embryophyta</taxon>
        <taxon>Tracheophyta</taxon>
        <taxon>Spermatophyta</taxon>
        <taxon>Magnoliopsida</taxon>
        <taxon>eudicotyledons</taxon>
        <taxon>Gunneridae</taxon>
        <taxon>Pentapetalae</taxon>
        <taxon>asterids</taxon>
        <taxon>lamiids</taxon>
        <taxon>Solanales</taxon>
        <taxon>Solanaceae</taxon>
        <taxon>Solanoideae</taxon>
        <taxon>Solaneae</taxon>
        <taxon>Solanum</taxon>
    </lineage>
</organism>
<name>M1DFV2_SOLTU</name>
<reference evidence="1" key="2">
    <citation type="submission" date="2015-06" db="UniProtKB">
        <authorList>
            <consortium name="EnsemblPlants"/>
        </authorList>
    </citation>
    <scope>IDENTIFICATION</scope>
    <source>
        <strain evidence="1">DM1-3 516 R44</strain>
    </source>
</reference>
<dbReference type="Proteomes" id="UP000011115">
    <property type="component" value="Unassembled WGS sequence"/>
</dbReference>
<evidence type="ECO:0000313" key="2">
    <source>
        <dbReference type="Proteomes" id="UP000011115"/>
    </source>
</evidence>
<dbReference type="AlphaFoldDB" id="M1DFV2"/>
<dbReference type="PaxDb" id="4113-PGSC0003DMT400088384"/>
<protein>
    <submittedName>
        <fullName evidence="1">Gag-pol polyprotein</fullName>
    </submittedName>
</protein>
<sequence>MNHNLEFIIFKDQGVPNAPEVQPNGGVTNAEFRDDIQMLSQVVANQAGQQRGNRKDVVDTSRICEFLRINPPDFTDSSVIEDFSEYLWNVFEVMHVADAERVELVAYQLKVVARVWYDQWKKSRVECAPIVSWVMFEETFLRLFCSREVREAKISYGLLTSASITFTKCGSRSREVRPTKLCDHEVLCRNCDLCLRNREGHILLGVCFCKPMATFVISMRSFGKPLEVGRGHDDEPSGGLWG</sequence>
<proteinExistence type="predicted"/>
<dbReference type="EnsemblPlants" id="PGSC0003DMT400088384">
    <property type="protein sequence ID" value="PGSC0003DMT400088384"/>
    <property type="gene ID" value="PGSC0003DMG400037955"/>
</dbReference>
<dbReference type="InParanoid" id="M1DFV2"/>
<dbReference type="Gramene" id="PGSC0003DMT400088384">
    <property type="protein sequence ID" value="PGSC0003DMT400088384"/>
    <property type="gene ID" value="PGSC0003DMG400037955"/>
</dbReference>
<accession>M1DFV2</accession>
<reference evidence="2" key="1">
    <citation type="journal article" date="2011" name="Nature">
        <title>Genome sequence and analysis of the tuber crop potato.</title>
        <authorList>
            <consortium name="The Potato Genome Sequencing Consortium"/>
        </authorList>
    </citation>
    <scope>NUCLEOTIDE SEQUENCE [LARGE SCALE GENOMIC DNA]</scope>
    <source>
        <strain evidence="2">cv. DM1-3 516 R44</strain>
    </source>
</reference>
<keyword evidence="2" id="KW-1185">Reference proteome</keyword>